<accession>A0ABQ1I5G0</accession>
<name>A0ABQ1I5G0_9ALTE</name>
<evidence type="ECO:0000259" key="5">
    <source>
        <dbReference type="PROSITE" id="PS50931"/>
    </source>
</evidence>
<dbReference type="Gene3D" id="1.10.10.10">
    <property type="entry name" value="Winged helix-like DNA-binding domain superfamily/Winged helix DNA-binding domain"/>
    <property type="match status" value="1"/>
</dbReference>
<dbReference type="InterPro" id="IPR036390">
    <property type="entry name" value="WH_DNA-bd_sf"/>
</dbReference>
<dbReference type="PROSITE" id="PS50931">
    <property type="entry name" value="HTH_LYSR"/>
    <property type="match status" value="1"/>
</dbReference>
<evidence type="ECO:0000313" key="6">
    <source>
        <dbReference type="EMBL" id="GGB14108.1"/>
    </source>
</evidence>
<feature type="domain" description="HTH lysR-type" evidence="5">
    <location>
        <begin position="1"/>
        <end position="59"/>
    </location>
</feature>
<comment type="caution">
    <text evidence="6">The sequence shown here is derived from an EMBL/GenBank/DDBJ whole genome shotgun (WGS) entry which is preliminary data.</text>
</comment>
<dbReference type="Gene3D" id="3.40.190.290">
    <property type="match status" value="1"/>
</dbReference>
<dbReference type="Proteomes" id="UP000651977">
    <property type="component" value="Unassembled WGS sequence"/>
</dbReference>
<dbReference type="CDD" id="cd08422">
    <property type="entry name" value="PBP2_CrgA_like"/>
    <property type="match status" value="1"/>
</dbReference>
<dbReference type="PANTHER" id="PTHR30537">
    <property type="entry name" value="HTH-TYPE TRANSCRIPTIONAL REGULATOR"/>
    <property type="match status" value="1"/>
</dbReference>
<sequence>MEGFSAIPVFVAVVESASFSAAARDLGISKSAVSKRINLLEQQLGVKLLQRTTRKLSLTEAGQQYYQYAAQAYHSAKQAEDVVAQLQGEPQGRLRINTPMSFGRLHIAPLIAKFLALYPKISIDMVMDDKQVDLVAEGFDVAIRAGDLPDSSLVARKLAPLYNVLCASPAYLDKYGRPSELEQLRQHNCLQFTYSRDVKEWLFIRDGQSQAVEVKGNFRVNNSEAMREAMLQGLGIGRLPTFIAAPDIKQGRLEALFEDYEMPSKSIHAVFAERQFLPAKVRVFIDFAVEHFAQEQRHWGA</sequence>
<dbReference type="Pfam" id="PF03466">
    <property type="entry name" value="LysR_substrate"/>
    <property type="match status" value="1"/>
</dbReference>
<dbReference type="EMBL" id="BMDY01000019">
    <property type="protein sequence ID" value="GGB14108.1"/>
    <property type="molecule type" value="Genomic_DNA"/>
</dbReference>
<dbReference type="SUPFAM" id="SSF46785">
    <property type="entry name" value="Winged helix' DNA-binding domain"/>
    <property type="match status" value="1"/>
</dbReference>
<gene>
    <name evidence="6" type="ORF">GCM10007414_29390</name>
</gene>
<keyword evidence="4" id="KW-0804">Transcription</keyword>
<reference evidence="7" key="1">
    <citation type="journal article" date="2019" name="Int. J. Syst. Evol. Microbiol.">
        <title>The Global Catalogue of Microorganisms (GCM) 10K type strain sequencing project: providing services to taxonomists for standard genome sequencing and annotation.</title>
        <authorList>
            <consortium name="The Broad Institute Genomics Platform"/>
            <consortium name="The Broad Institute Genome Sequencing Center for Infectious Disease"/>
            <person name="Wu L."/>
            <person name="Ma J."/>
        </authorList>
    </citation>
    <scope>NUCLEOTIDE SEQUENCE [LARGE SCALE GENOMIC DNA]</scope>
    <source>
        <strain evidence="7">CGMCC 1.10131</strain>
    </source>
</reference>
<keyword evidence="2" id="KW-0805">Transcription regulation</keyword>
<dbReference type="InterPro" id="IPR000847">
    <property type="entry name" value="LysR_HTH_N"/>
</dbReference>
<dbReference type="InterPro" id="IPR005119">
    <property type="entry name" value="LysR_subst-bd"/>
</dbReference>
<dbReference type="PANTHER" id="PTHR30537:SF5">
    <property type="entry name" value="HTH-TYPE TRANSCRIPTIONAL ACTIVATOR TTDR-RELATED"/>
    <property type="match status" value="1"/>
</dbReference>
<evidence type="ECO:0000256" key="2">
    <source>
        <dbReference type="ARBA" id="ARBA00023015"/>
    </source>
</evidence>
<organism evidence="6 7">
    <name type="scientific">Agarivorans gilvus</name>
    <dbReference type="NCBI Taxonomy" id="680279"/>
    <lineage>
        <taxon>Bacteria</taxon>
        <taxon>Pseudomonadati</taxon>
        <taxon>Pseudomonadota</taxon>
        <taxon>Gammaproteobacteria</taxon>
        <taxon>Alteromonadales</taxon>
        <taxon>Alteromonadaceae</taxon>
        <taxon>Agarivorans</taxon>
    </lineage>
</organism>
<keyword evidence="7" id="KW-1185">Reference proteome</keyword>
<comment type="similarity">
    <text evidence="1">Belongs to the LysR transcriptional regulatory family.</text>
</comment>
<dbReference type="SUPFAM" id="SSF53850">
    <property type="entry name" value="Periplasmic binding protein-like II"/>
    <property type="match status" value="1"/>
</dbReference>
<keyword evidence="3" id="KW-0238">DNA-binding</keyword>
<evidence type="ECO:0000313" key="7">
    <source>
        <dbReference type="Proteomes" id="UP000651977"/>
    </source>
</evidence>
<evidence type="ECO:0000256" key="1">
    <source>
        <dbReference type="ARBA" id="ARBA00009437"/>
    </source>
</evidence>
<evidence type="ECO:0000256" key="4">
    <source>
        <dbReference type="ARBA" id="ARBA00023163"/>
    </source>
</evidence>
<dbReference type="RefSeq" id="WP_055731313.1">
    <property type="nucleotide sequence ID" value="NZ_BMDY01000019.1"/>
</dbReference>
<protein>
    <submittedName>
        <fullName evidence="6">Transcriptional regulator</fullName>
    </submittedName>
</protein>
<evidence type="ECO:0000256" key="3">
    <source>
        <dbReference type="ARBA" id="ARBA00023125"/>
    </source>
</evidence>
<proteinExistence type="inferred from homology"/>
<dbReference type="PRINTS" id="PR00039">
    <property type="entry name" value="HTHLYSR"/>
</dbReference>
<dbReference type="InterPro" id="IPR058163">
    <property type="entry name" value="LysR-type_TF_proteobact-type"/>
</dbReference>
<dbReference type="Pfam" id="PF00126">
    <property type="entry name" value="HTH_1"/>
    <property type="match status" value="1"/>
</dbReference>
<dbReference type="InterPro" id="IPR036388">
    <property type="entry name" value="WH-like_DNA-bd_sf"/>
</dbReference>